<name>A0A975BDE5_9BACT</name>
<dbReference type="Pfam" id="PF05015">
    <property type="entry name" value="HigB-like_toxin"/>
    <property type="match status" value="1"/>
</dbReference>
<dbReference type="InterPro" id="IPR007711">
    <property type="entry name" value="HigB-1"/>
</dbReference>
<keyword evidence="2" id="KW-1185">Reference proteome</keyword>
<reference evidence="1" key="1">
    <citation type="journal article" date="2021" name="Microb. Physiol.">
        <title>Proteogenomic Insights into the Physiology of Marine, Sulfate-Reducing, Filamentous Desulfonema limicola and Desulfonema magnum.</title>
        <authorList>
            <person name="Schnaars V."/>
            <person name="Wohlbrand L."/>
            <person name="Scheve S."/>
            <person name="Hinrichs C."/>
            <person name="Reinhardt R."/>
            <person name="Rabus R."/>
        </authorList>
    </citation>
    <scope>NUCLEOTIDE SEQUENCE</scope>
    <source>
        <strain evidence="1">5ac10</strain>
    </source>
</reference>
<protein>
    <submittedName>
        <fullName evidence="1">Toxin-antitoxin system, toxin component, HigB-like</fullName>
    </submittedName>
</protein>
<dbReference type="Gene3D" id="3.30.2310.20">
    <property type="entry name" value="RelE-like"/>
    <property type="match status" value="1"/>
</dbReference>
<proteinExistence type="predicted"/>
<dbReference type="Proteomes" id="UP000663720">
    <property type="component" value="Chromosome"/>
</dbReference>
<evidence type="ECO:0000313" key="2">
    <source>
        <dbReference type="Proteomes" id="UP000663720"/>
    </source>
</evidence>
<dbReference type="AlphaFoldDB" id="A0A975BDE5"/>
<organism evidence="1 2">
    <name type="scientific">Desulfonema limicola</name>
    <dbReference type="NCBI Taxonomy" id="45656"/>
    <lineage>
        <taxon>Bacteria</taxon>
        <taxon>Pseudomonadati</taxon>
        <taxon>Thermodesulfobacteriota</taxon>
        <taxon>Desulfobacteria</taxon>
        <taxon>Desulfobacterales</taxon>
        <taxon>Desulfococcaceae</taxon>
        <taxon>Desulfonema</taxon>
    </lineage>
</organism>
<dbReference type="SUPFAM" id="SSF143011">
    <property type="entry name" value="RelE-like"/>
    <property type="match status" value="1"/>
</dbReference>
<accession>A0A975BDE5</accession>
<gene>
    <name evidence="1" type="ORF">dnl_58770</name>
</gene>
<dbReference type="KEGG" id="dli:dnl_58770"/>
<dbReference type="PANTHER" id="PTHR40266">
    <property type="entry name" value="TOXIN HIGB-1"/>
    <property type="match status" value="1"/>
</dbReference>
<evidence type="ECO:0000313" key="1">
    <source>
        <dbReference type="EMBL" id="QTA83467.1"/>
    </source>
</evidence>
<dbReference type="RefSeq" id="WP_207689317.1">
    <property type="nucleotide sequence ID" value="NZ_CP061799.1"/>
</dbReference>
<dbReference type="InterPro" id="IPR035093">
    <property type="entry name" value="RelE/ParE_toxin_dom_sf"/>
</dbReference>
<sequence length="97" mass="11489">MITDFFDKGTEDIFNGKNTKQARKKLPVELWRIAHRKFYFLNNAVTLDDLKIPPSNHLEILKGDREGQFSIRINKQYRICFIWTEEGSGKVEITDYH</sequence>
<dbReference type="EMBL" id="CP061799">
    <property type="protein sequence ID" value="QTA83467.1"/>
    <property type="molecule type" value="Genomic_DNA"/>
</dbReference>
<dbReference type="PANTHER" id="PTHR40266:SF2">
    <property type="entry name" value="TOXIN HIGB-1"/>
    <property type="match status" value="1"/>
</dbReference>